<evidence type="ECO:0000256" key="8">
    <source>
        <dbReference type="ARBA" id="ARBA00023015"/>
    </source>
</evidence>
<reference evidence="13" key="1">
    <citation type="journal article" date="2014" name="Front. Microbiol.">
        <title>High frequency of phylogenetically diverse reductive dehalogenase-homologous genes in deep subseafloor sedimentary metagenomes.</title>
        <authorList>
            <person name="Kawai M."/>
            <person name="Futagami T."/>
            <person name="Toyoda A."/>
            <person name="Takaki Y."/>
            <person name="Nishi S."/>
            <person name="Hori S."/>
            <person name="Arai W."/>
            <person name="Tsubouchi T."/>
            <person name="Morono Y."/>
            <person name="Uchiyama I."/>
            <person name="Ito T."/>
            <person name="Fujiyama A."/>
            <person name="Inagaki F."/>
            <person name="Takami H."/>
        </authorList>
    </citation>
    <scope>NUCLEOTIDE SEQUENCE</scope>
    <source>
        <strain evidence="13">Expedition CK06-06</strain>
    </source>
</reference>
<keyword evidence="4" id="KW-0597">Phosphoprotein</keyword>
<dbReference type="Gene3D" id="1.10.10.60">
    <property type="entry name" value="Homeodomain-like"/>
    <property type="match status" value="1"/>
</dbReference>
<keyword evidence="3" id="KW-0678">Repressor</keyword>
<keyword evidence="10" id="KW-0010">Activator</keyword>
<evidence type="ECO:0000256" key="9">
    <source>
        <dbReference type="ARBA" id="ARBA00023125"/>
    </source>
</evidence>
<dbReference type="Pfam" id="PF00158">
    <property type="entry name" value="Sigma54_activat"/>
    <property type="match status" value="1"/>
</dbReference>
<dbReference type="GO" id="GO:0005737">
    <property type="term" value="C:cytoplasm"/>
    <property type="evidence" value="ECO:0007669"/>
    <property type="project" value="UniProtKB-SubCell"/>
</dbReference>
<dbReference type="PROSITE" id="PS50045">
    <property type="entry name" value="SIGMA54_INTERACT_4"/>
    <property type="match status" value="1"/>
</dbReference>
<dbReference type="GO" id="GO:0005524">
    <property type="term" value="F:ATP binding"/>
    <property type="evidence" value="ECO:0007669"/>
    <property type="project" value="UniProtKB-KW"/>
</dbReference>
<dbReference type="PANTHER" id="PTHR32071:SF95">
    <property type="entry name" value="DNA-BINDING TRANSCRIPTIONAL REGULATOR NTRC"/>
    <property type="match status" value="1"/>
</dbReference>
<dbReference type="AlphaFoldDB" id="X0VEG5"/>
<keyword evidence="8" id="KW-0805">Transcription regulation</keyword>
<organism evidence="13">
    <name type="scientific">marine sediment metagenome</name>
    <dbReference type="NCBI Taxonomy" id="412755"/>
    <lineage>
        <taxon>unclassified sequences</taxon>
        <taxon>metagenomes</taxon>
        <taxon>ecological metagenomes</taxon>
    </lineage>
</organism>
<evidence type="ECO:0000256" key="11">
    <source>
        <dbReference type="ARBA" id="ARBA00023163"/>
    </source>
</evidence>
<dbReference type="InterPro" id="IPR002197">
    <property type="entry name" value="HTH_Fis"/>
</dbReference>
<dbReference type="CDD" id="cd00009">
    <property type="entry name" value="AAA"/>
    <property type="match status" value="1"/>
</dbReference>
<evidence type="ECO:0000256" key="10">
    <source>
        <dbReference type="ARBA" id="ARBA00023159"/>
    </source>
</evidence>
<keyword evidence="6" id="KW-0067">ATP-binding</keyword>
<dbReference type="Gene3D" id="1.10.8.60">
    <property type="match status" value="1"/>
</dbReference>
<dbReference type="SUPFAM" id="SSF46689">
    <property type="entry name" value="Homeodomain-like"/>
    <property type="match status" value="1"/>
</dbReference>
<dbReference type="Gene3D" id="3.40.50.300">
    <property type="entry name" value="P-loop containing nucleotide triphosphate hydrolases"/>
    <property type="match status" value="1"/>
</dbReference>
<evidence type="ECO:0000256" key="3">
    <source>
        <dbReference type="ARBA" id="ARBA00022491"/>
    </source>
</evidence>
<keyword evidence="2" id="KW-0963">Cytoplasm</keyword>
<keyword evidence="9" id="KW-0238">DNA-binding</keyword>
<dbReference type="PRINTS" id="PR01590">
    <property type="entry name" value="HTHFIS"/>
</dbReference>
<dbReference type="SUPFAM" id="SSF52540">
    <property type="entry name" value="P-loop containing nucleoside triphosphate hydrolases"/>
    <property type="match status" value="1"/>
</dbReference>
<evidence type="ECO:0000259" key="12">
    <source>
        <dbReference type="PROSITE" id="PS50045"/>
    </source>
</evidence>
<dbReference type="InterPro" id="IPR027417">
    <property type="entry name" value="P-loop_NTPase"/>
</dbReference>
<dbReference type="GO" id="GO:0043565">
    <property type="term" value="F:sequence-specific DNA binding"/>
    <property type="evidence" value="ECO:0007669"/>
    <property type="project" value="InterPro"/>
</dbReference>
<dbReference type="InterPro" id="IPR002078">
    <property type="entry name" value="Sigma_54_int"/>
</dbReference>
<dbReference type="Pfam" id="PF02954">
    <property type="entry name" value="HTH_8"/>
    <property type="match status" value="1"/>
</dbReference>
<comment type="caution">
    <text evidence="13">The sequence shown here is derived from an EMBL/GenBank/DDBJ whole genome shotgun (WGS) entry which is preliminary data.</text>
</comment>
<dbReference type="InterPro" id="IPR058031">
    <property type="entry name" value="AAA_lid_NorR"/>
</dbReference>
<sequence>METANRGTLFLDEIGHLPLELQGKLLRVLQDGEFLKVGASHFQKTDIRFIAATNIELDPLIAKDKFRKDLFYRLKGAWLHLPPLRERREDIPLLIDTFMDEFEGTNKNKGINEQALSLLIDYDYPGNIRELRSIIQSSVNLAQGRRISEAFLPEFLLKRKKGLKKKIPKQNGSIAPLEEIEKDHILKAYDYSGENKAQTARLLGIGLNTLRRKLKYYRED</sequence>
<proteinExistence type="predicted"/>
<dbReference type="InterPro" id="IPR009057">
    <property type="entry name" value="Homeodomain-like_sf"/>
</dbReference>
<evidence type="ECO:0000256" key="6">
    <source>
        <dbReference type="ARBA" id="ARBA00022840"/>
    </source>
</evidence>
<keyword evidence="7" id="KW-0902">Two-component regulatory system</keyword>
<feature type="domain" description="Sigma-54 factor interaction" evidence="12">
    <location>
        <begin position="1"/>
        <end position="140"/>
    </location>
</feature>
<name>X0VEG5_9ZZZZ</name>
<keyword evidence="11" id="KW-0804">Transcription</keyword>
<comment type="subcellular location">
    <subcellularLocation>
        <location evidence="1">Cytoplasm</location>
    </subcellularLocation>
</comment>
<evidence type="ECO:0000256" key="1">
    <source>
        <dbReference type="ARBA" id="ARBA00004496"/>
    </source>
</evidence>
<evidence type="ECO:0000256" key="4">
    <source>
        <dbReference type="ARBA" id="ARBA00022553"/>
    </source>
</evidence>
<dbReference type="Pfam" id="PF25601">
    <property type="entry name" value="AAA_lid_14"/>
    <property type="match status" value="1"/>
</dbReference>
<dbReference type="PANTHER" id="PTHR32071">
    <property type="entry name" value="TRANSCRIPTIONAL REGULATORY PROTEIN"/>
    <property type="match status" value="1"/>
</dbReference>
<evidence type="ECO:0000256" key="2">
    <source>
        <dbReference type="ARBA" id="ARBA00022490"/>
    </source>
</evidence>
<dbReference type="GO" id="GO:0000160">
    <property type="term" value="P:phosphorelay signal transduction system"/>
    <property type="evidence" value="ECO:0007669"/>
    <property type="project" value="UniProtKB-KW"/>
</dbReference>
<dbReference type="GO" id="GO:0006355">
    <property type="term" value="P:regulation of DNA-templated transcription"/>
    <property type="evidence" value="ECO:0007669"/>
    <property type="project" value="InterPro"/>
</dbReference>
<evidence type="ECO:0000256" key="7">
    <source>
        <dbReference type="ARBA" id="ARBA00023012"/>
    </source>
</evidence>
<gene>
    <name evidence="13" type="ORF">S01H1_42957</name>
</gene>
<keyword evidence="5" id="KW-0547">Nucleotide-binding</keyword>
<evidence type="ECO:0000313" key="13">
    <source>
        <dbReference type="EMBL" id="GAG10868.1"/>
    </source>
</evidence>
<dbReference type="EMBL" id="BARS01027341">
    <property type="protein sequence ID" value="GAG10868.1"/>
    <property type="molecule type" value="Genomic_DNA"/>
</dbReference>
<protein>
    <recommendedName>
        <fullName evidence="12">Sigma-54 factor interaction domain-containing protein</fullName>
    </recommendedName>
</protein>
<accession>X0VEG5</accession>
<evidence type="ECO:0000256" key="5">
    <source>
        <dbReference type="ARBA" id="ARBA00022741"/>
    </source>
</evidence>